<proteinExistence type="predicted"/>
<evidence type="ECO:0000313" key="2">
    <source>
        <dbReference type="EMBL" id="RCX22934.1"/>
    </source>
</evidence>
<dbReference type="EMBL" id="QPJW01000001">
    <property type="protein sequence ID" value="RCX22934.1"/>
    <property type="molecule type" value="Genomic_DNA"/>
</dbReference>
<dbReference type="RefSeq" id="WP_114494872.1">
    <property type="nucleotide sequence ID" value="NZ_QPJW01000001.1"/>
</dbReference>
<name>A0A369BTJ6_9BACL</name>
<organism evidence="2 3">
    <name type="scientific">Fontibacillus phaseoli</name>
    <dbReference type="NCBI Taxonomy" id="1416533"/>
    <lineage>
        <taxon>Bacteria</taxon>
        <taxon>Bacillati</taxon>
        <taxon>Bacillota</taxon>
        <taxon>Bacilli</taxon>
        <taxon>Bacillales</taxon>
        <taxon>Paenibacillaceae</taxon>
        <taxon>Fontibacillus</taxon>
    </lineage>
</organism>
<feature type="region of interest" description="Disordered" evidence="1">
    <location>
        <begin position="134"/>
        <end position="154"/>
    </location>
</feature>
<comment type="caution">
    <text evidence="2">The sequence shown here is derived from an EMBL/GenBank/DDBJ whole genome shotgun (WGS) entry which is preliminary data.</text>
</comment>
<sequence length="191" mass="21608">MSGVNVVFDYKAEFHDAVTDLIAEEITDRGERMAAVHALTEAYVDSVGIAPDATELARLSDYILREELTDKRRNKVQDEDYPFLSESQLDRRHDHEYSLSLAETYDLAGANQAKPERRHRTAREERFIDRAARRKNRARNAKYRRDTSPGPIIDGASASFTQSAGIGAKWSALIGREEIVAEDTYEKEMAA</sequence>
<evidence type="ECO:0000256" key="1">
    <source>
        <dbReference type="SAM" id="MobiDB-lite"/>
    </source>
</evidence>
<reference evidence="2 3" key="1">
    <citation type="submission" date="2018-07" db="EMBL/GenBank/DDBJ databases">
        <title>Genomic Encyclopedia of Type Strains, Phase III (KMG-III): the genomes of soil and plant-associated and newly described type strains.</title>
        <authorList>
            <person name="Whitman W."/>
        </authorList>
    </citation>
    <scope>NUCLEOTIDE SEQUENCE [LARGE SCALE GENOMIC DNA]</scope>
    <source>
        <strain evidence="2 3">CECT 8333</strain>
    </source>
</reference>
<dbReference type="OrthoDB" id="2935851at2"/>
<dbReference type="Proteomes" id="UP000253090">
    <property type="component" value="Unassembled WGS sequence"/>
</dbReference>
<protein>
    <submittedName>
        <fullName evidence="2">Uncharacterized protein</fullName>
    </submittedName>
</protein>
<accession>A0A369BTJ6</accession>
<evidence type="ECO:0000313" key="3">
    <source>
        <dbReference type="Proteomes" id="UP000253090"/>
    </source>
</evidence>
<gene>
    <name evidence="2" type="ORF">DFP94_101523</name>
</gene>
<keyword evidence="3" id="KW-1185">Reference proteome</keyword>
<dbReference type="AlphaFoldDB" id="A0A369BTJ6"/>